<reference evidence="5" key="1">
    <citation type="journal article" date="2016" name="Nat. Commun.">
        <title>The Gonium pectorale genome demonstrates co-option of cell cycle regulation during the evolution of multicellularity.</title>
        <authorList>
            <person name="Hanschen E.R."/>
            <person name="Marriage T.N."/>
            <person name="Ferris P.J."/>
            <person name="Hamaji T."/>
            <person name="Toyoda A."/>
            <person name="Fujiyama A."/>
            <person name="Neme R."/>
            <person name="Noguchi H."/>
            <person name="Minakuchi Y."/>
            <person name="Suzuki M."/>
            <person name="Kawai-Toyooka H."/>
            <person name="Smith D.R."/>
            <person name="Sparks H."/>
            <person name="Anderson J."/>
            <person name="Bakaric R."/>
            <person name="Luria V."/>
            <person name="Karger A."/>
            <person name="Kirschner M.W."/>
            <person name="Durand P.M."/>
            <person name="Michod R.E."/>
            <person name="Nozaki H."/>
            <person name="Olson B.J."/>
        </authorList>
    </citation>
    <scope>NUCLEOTIDE SEQUENCE [LARGE SCALE GENOMIC DNA]</scope>
    <source>
        <strain evidence="5">NIES-2863</strain>
    </source>
</reference>
<evidence type="ECO:0000256" key="2">
    <source>
        <dbReference type="PROSITE-ProRule" id="PRU00176"/>
    </source>
</evidence>
<name>A0A150G597_GONPE</name>
<evidence type="ECO:0000313" key="5">
    <source>
        <dbReference type="Proteomes" id="UP000075714"/>
    </source>
</evidence>
<dbReference type="SUPFAM" id="SSF54928">
    <property type="entry name" value="RNA-binding domain, RBD"/>
    <property type="match status" value="2"/>
</dbReference>
<proteinExistence type="predicted"/>
<dbReference type="GO" id="GO:0003723">
    <property type="term" value="F:RNA binding"/>
    <property type="evidence" value="ECO:0007669"/>
    <property type="project" value="UniProtKB-UniRule"/>
</dbReference>
<dbReference type="EMBL" id="LSYV01000061">
    <property type="protein sequence ID" value="KXZ44988.1"/>
    <property type="molecule type" value="Genomic_DNA"/>
</dbReference>
<evidence type="ECO:0000313" key="4">
    <source>
        <dbReference type="EMBL" id="KXZ44988.1"/>
    </source>
</evidence>
<evidence type="ECO:0000259" key="3">
    <source>
        <dbReference type="PROSITE" id="PS50102"/>
    </source>
</evidence>
<dbReference type="AlphaFoldDB" id="A0A150G597"/>
<organism evidence="4 5">
    <name type="scientific">Gonium pectorale</name>
    <name type="common">Green alga</name>
    <dbReference type="NCBI Taxonomy" id="33097"/>
    <lineage>
        <taxon>Eukaryota</taxon>
        <taxon>Viridiplantae</taxon>
        <taxon>Chlorophyta</taxon>
        <taxon>core chlorophytes</taxon>
        <taxon>Chlorophyceae</taxon>
        <taxon>CS clade</taxon>
        <taxon>Chlamydomonadales</taxon>
        <taxon>Volvocaceae</taxon>
        <taxon>Gonium</taxon>
    </lineage>
</organism>
<accession>A0A150G597</accession>
<dbReference type="PROSITE" id="PS50102">
    <property type="entry name" value="RRM"/>
    <property type="match status" value="1"/>
</dbReference>
<dbReference type="InterPro" id="IPR012677">
    <property type="entry name" value="Nucleotide-bd_a/b_plait_sf"/>
</dbReference>
<protein>
    <recommendedName>
        <fullName evidence="3">RRM domain-containing protein</fullName>
    </recommendedName>
</protein>
<dbReference type="InterPro" id="IPR035979">
    <property type="entry name" value="RBD_domain_sf"/>
</dbReference>
<dbReference type="InterPro" id="IPR000504">
    <property type="entry name" value="RRM_dom"/>
</dbReference>
<dbReference type="Pfam" id="PF00076">
    <property type="entry name" value="RRM_1"/>
    <property type="match status" value="1"/>
</dbReference>
<keyword evidence="5" id="KW-1185">Reference proteome</keyword>
<dbReference type="OrthoDB" id="431169at2759"/>
<comment type="caution">
    <text evidence="4">The sequence shown here is derived from an EMBL/GenBank/DDBJ whole genome shotgun (WGS) entry which is preliminary data.</text>
</comment>
<gene>
    <name evidence="4" type="ORF">GPECTOR_60g767</name>
</gene>
<dbReference type="PANTHER" id="PTHR10501">
    <property type="entry name" value="U1 SMALL NUCLEAR RIBONUCLEOPROTEIN A/U2 SMALL NUCLEAR RIBONUCLEOPROTEIN B"/>
    <property type="match status" value="1"/>
</dbReference>
<keyword evidence="1 2" id="KW-0694">RNA-binding</keyword>
<dbReference type="Gene3D" id="3.30.70.330">
    <property type="match status" value="1"/>
</dbReference>
<sequence length="353" mass="35965">MYADVPMPHGFVLFSTPATAQAALQLLNGRLFDTGCFLRCEWARGNLYVKDDDPTIRRANYPLPARQPRADPLAEALAALSVQVPASGPATNTDLASALMAAPYDALGSTAAAAAAAAAGSAGASGSGSGAGLVPPLVRAALLGAQQLGLVIPPAFPNFGVNPNKNDNPPCSTLFIGNLSESVNEKELRMLFASIPGFRQMKLAQDPRGVICFVEFRDLESAAAVHSALQGAVVPSSTRGPIRVQYSRNEFGKRSMAPAPAAVPTQPGFANVGAAAAAAAPSALSFGAAPLAFQQLAPSHQLSSRTAAALSALGVSGSLLPGGSLASALAGARTTGELAPWVAAQLPQQYLPF</sequence>
<dbReference type="Proteomes" id="UP000075714">
    <property type="component" value="Unassembled WGS sequence"/>
</dbReference>
<evidence type="ECO:0000256" key="1">
    <source>
        <dbReference type="ARBA" id="ARBA00022884"/>
    </source>
</evidence>
<dbReference type="SMART" id="SM00360">
    <property type="entry name" value="RRM"/>
    <property type="match status" value="1"/>
</dbReference>
<feature type="domain" description="RRM" evidence="3">
    <location>
        <begin position="172"/>
        <end position="249"/>
    </location>
</feature>